<keyword evidence="5" id="KW-0560">Oxidoreductase</keyword>
<evidence type="ECO:0000256" key="4">
    <source>
        <dbReference type="ARBA" id="ARBA00022833"/>
    </source>
</evidence>
<accession>A0ABX3PDT3</accession>
<evidence type="ECO:0000256" key="3">
    <source>
        <dbReference type="ARBA" id="ARBA00022723"/>
    </source>
</evidence>
<comment type="similarity">
    <text evidence="2">Belongs to the zinc-containing alcohol dehydrogenase family.</text>
</comment>
<dbReference type="PANTHER" id="PTHR43350">
    <property type="entry name" value="NAD-DEPENDENT ALCOHOL DEHYDROGENASE"/>
    <property type="match status" value="1"/>
</dbReference>
<dbReference type="Gene3D" id="3.90.180.10">
    <property type="entry name" value="Medium-chain alcohol dehydrogenases, catalytic domain"/>
    <property type="match status" value="1"/>
</dbReference>
<dbReference type="Proteomes" id="UP000192652">
    <property type="component" value="Unassembled WGS sequence"/>
</dbReference>
<evidence type="ECO:0000256" key="5">
    <source>
        <dbReference type="ARBA" id="ARBA00023002"/>
    </source>
</evidence>
<proteinExistence type="inferred from homology"/>
<evidence type="ECO:0000313" key="6">
    <source>
        <dbReference type="EMBL" id="OQP86679.1"/>
    </source>
</evidence>
<protein>
    <submittedName>
        <fullName evidence="6">Dehydrogenase</fullName>
    </submittedName>
</protein>
<dbReference type="PANTHER" id="PTHR43350:SF19">
    <property type="entry name" value="D-GULOSIDE 3-DEHYDROGENASE"/>
    <property type="match status" value="1"/>
</dbReference>
<dbReference type="EMBL" id="MSPX01000006">
    <property type="protein sequence ID" value="OQP86679.1"/>
    <property type="molecule type" value="Genomic_DNA"/>
</dbReference>
<evidence type="ECO:0000256" key="1">
    <source>
        <dbReference type="ARBA" id="ARBA00001947"/>
    </source>
</evidence>
<dbReference type="CDD" id="cd08255">
    <property type="entry name" value="2-desacetyl-2-hydroxyethyl_bacteriochlorophyllide_like"/>
    <property type="match status" value="1"/>
</dbReference>
<keyword evidence="7" id="KW-1185">Reference proteome</keyword>
<dbReference type="InterPro" id="IPR011032">
    <property type="entry name" value="GroES-like_sf"/>
</dbReference>
<gene>
    <name evidence="6" type="ORF">BTR14_09550</name>
</gene>
<name>A0ABX3PDT3_9HYPH</name>
<evidence type="ECO:0000256" key="2">
    <source>
        <dbReference type="ARBA" id="ARBA00008072"/>
    </source>
</evidence>
<keyword evidence="4" id="KW-0862">Zinc</keyword>
<comment type="cofactor">
    <cofactor evidence="1">
        <name>Zn(2+)</name>
        <dbReference type="ChEBI" id="CHEBI:29105"/>
    </cofactor>
</comment>
<sequence length="334" mass="35288">MNDGEGRPAPAQPAGAVALWIEAAGRCALRAETLTAPSAGEVLVRMLYSGISRGTESLVFKGLVPESEHERMRGPNMGGSFAFPVKYGYAAVGVVEEGPDDLAGKAVFVLHPHQDRFVVPAASVRPLPPGLPPRRAVLAANMETALNIVWDATIQPGDRVAVFGAGVVGTLVAHIASRIAGTQTVLVDRDESRSGLAGDLGLAFAPAEALTGEFDVLVNASAAPEALESAIAHAGFEARIVEASWYGDRMVPVPLGGAFHSRRLSLISSQVGALPAARRARWSFDRRMATALALLGDARLDRLISGETRFTDLPHDYPRILSASDTLCHAIRYS</sequence>
<dbReference type="SUPFAM" id="SSF50129">
    <property type="entry name" value="GroES-like"/>
    <property type="match status" value="1"/>
</dbReference>
<dbReference type="InterPro" id="IPR036291">
    <property type="entry name" value="NAD(P)-bd_dom_sf"/>
</dbReference>
<evidence type="ECO:0000313" key="7">
    <source>
        <dbReference type="Proteomes" id="UP000192652"/>
    </source>
</evidence>
<reference evidence="6 7" key="1">
    <citation type="journal article" date="2017" name="Antonie Van Leeuwenhoek">
        <title>Rhizobium rhizosphaerae sp. nov., a novel species isolated from rice rhizosphere.</title>
        <authorList>
            <person name="Zhao J.J."/>
            <person name="Zhang J."/>
            <person name="Zhang R.J."/>
            <person name="Zhang C.W."/>
            <person name="Yin H.Q."/>
            <person name="Zhang X.X."/>
        </authorList>
    </citation>
    <scope>NUCLEOTIDE SEQUENCE [LARGE SCALE GENOMIC DNA]</scope>
    <source>
        <strain evidence="6 7">RD15</strain>
    </source>
</reference>
<dbReference type="Gene3D" id="3.40.50.720">
    <property type="entry name" value="NAD(P)-binding Rossmann-like Domain"/>
    <property type="match status" value="1"/>
</dbReference>
<comment type="caution">
    <text evidence="6">The sequence shown here is derived from an EMBL/GenBank/DDBJ whole genome shotgun (WGS) entry which is preliminary data.</text>
</comment>
<dbReference type="SUPFAM" id="SSF51735">
    <property type="entry name" value="NAD(P)-binding Rossmann-fold domains"/>
    <property type="match status" value="1"/>
</dbReference>
<keyword evidence="3" id="KW-0479">Metal-binding</keyword>
<organism evidence="6 7">
    <name type="scientific">Xaviernesmea rhizosphaerae</name>
    <dbReference type="NCBI Taxonomy" id="1672749"/>
    <lineage>
        <taxon>Bacteria</taxon>
        <taxon>Pseudomonadati</taxon>
        <taxon>Pseudomonadota</taxon>
        <taxon>Alphaproteobacteria</taxon>
        <taxon>Hyphomicrobiales</taxon>
        <taxon>Rhizobiaceae</taxon>
        <taxon>Rhizobium/Agrobacterium group</taxon>
        <taxon>Xaviernesmea</taxon>
    </lineage>
</organism>
<dbReference type="RefSeq" id="WP_081175847.1">
    <property type="nucleotide sequence ID" value="NZ_MSPX01000006.1"/>
</dbReference>